<keyword evidence="1" id="KW-0472">Membrane</keyword>
<feature type="transmembrane region" description="Helical" evidence="1">
    <location>
        <begin position="182"/>
        <end position="202"/>
    </location>
</feature>
<accession>B0SMH1</accession>
<dbReference type="RefSeq" id="WP_012387997.1">
    <property type="nucleotide sequence ID" value="NC_010602.1"/>
</dbReference>
<dbReference type="OrthoDB" id="346063at2"/>
<evidence type="ECO:0000313" key="2">
    <source>
        <dbReference type="EMBL" id="ABZ97115.1"/>
    </source>
</evidence>
<sequence>MKIQFEQTKFMESISIGYHLWKEFRTKDWFYLSLYTLIYFTHCFFFWDQMSVMNTNLESELMARNGVVYFWQLYPFQIIPVYVVSFLFVLVSAGVLIVFLKLKNIRMKFLLLPLIRKQFQLFFYILSLLYIGNLCLGYFHDSEVYIILILCFWFGLYIYFVKGNVNLFNQMIRMDSNHPSSLSKGIGYLIPILWSICIICLVRI</sequence>
<keyword evidence="3" id="KW-1185">Reference proteome</keyword>
<feature type="transmembrane region" description="Helical" evidence="1">
    <location>
        <begin position="29"/>
        <end position="47"/>
    </location>
</feature>
<dbReference type="HOGENOM" id="CLU_1341879_0_0_12"/>
<proteinExistence type="predicted"/>
<dbReference type="STRING" id="456481.LEPBI_I0991"/>
<organism evidence="2 3">
    <name type="scientific">Leptospira biflexa serovar Patoc (strain Patoc 1 / ATCC 23582 / Paris)</name>
    <dbReference type="NCBI Taxonomy" id="456481"/>
    <lineage>
        <taxon>Bacteria</taxon>
        <taxon>Pseudomonadati</taxon>
        <taxon>Spirochaetota</taxon>
        <taxon>Spirochaetia</taxon>
        <taxon>Leptospirales</taxon>
        <taxon>Leptospiraceae</taxon>
        <taxon>Leptospira</taxon>
    </lineage>
</organism>
<feature type="transmembrane region" description="Helical" evidence="1">
    <location>
        <begin position="79"/>
        <end position="100"/>
    </location>
</feature>
<gene>
    <name evidence="2" type="ordered locus">LEPBI_I0991</name>
</gene>
<dbReference type="AlphaFoldDB" id="B0SMH1"/>
<feature type="transmembrane region" description="Helical" evidence="1">
    <location>
        <begin position="145"/>
        <end position="161"/>
    </location>
</feature>
<name>B0SMH1_LEPBP</name>
<dbReference type="EMBL" id="CP000786">
    <property type="protein sequence ID" value="ABZ97115.1"/>
    <property type="molecule type" value="Genomic_DNA"/>
</dbReference>
<reference evidence="2 3" key="1">
    <citation type="journal article" date="2008" name="PLoS ONE">
        <title>Genome sequence of the saprophyte Leptospira biflexa provides insights into the evolution of Leptospira and the pathogenesis of leptospirosis.</title>
        <authorList>
            <person name="Picardeau M."/>
            <person name="Bulach D.M."/>
            <person name="Bouchier C."/>
            <person name="Zuerner R.L."/>
            <person name="Zidane N."/>
            <person name="Wilson P.J."/>
            <person name="Creno S."/>
            <person name="Kuczek E.S."/>
            <person name="Bommezzadri S."/>
            <person name="Davis J.C."/>
            <person name="McGrath A."/>
            <person name="Johnson M.J."/>
            <person name="Boursaux-Eude C."/>
            <person name="Seemann T."/>
            <person name="Rouy Z."/>
            <person name="Coppel R.L."/>
            <person name="Rood J.I."/>
            <person name="Lajus A."/>
            <person name="Davies J.K."/>
            <person name="Medigue C."/>
            <person name="Adler B."/>
        </authorList>
    </citation>
    <scope>NUCLEOTIDE SEQUENCE [LARGE SCALE GENOMIC DNA]</scope>
    <source>
        <strain evidence="3">Patoc 1 / ATCC 23582 / Paris</strain>
    </source>
</reference>
<feature type="transmembrane region" description="Helical" evidence="1">
    <location>
        <begin position="121"/>
        <end position="139"/>
    </location>
</feature>
<keyword evidence="1" id="KW-1133">Transmembrane helix</keyword>
<protein>
    <submittedName>
        <fullName evidence="2">Uncharacterized protein</fullName>
    </submittedName>
</protein>
<evidence type="ECO:0000256" key="1">
    <source>
        <dbReference type="SAM" id="Phobius"/>
    </source>
</evidence>
<dbReference type="KEGG" id="lbi:LEPBI_I0991"/>
<dbReference type="Proteomes" id="UP000001847">
    <property type="component" value="Chromosome I"/>
</dbReference>
<keyword evidence="1" id="KW-0812">Transmembrane</keyword>
<evidence type="ECO:0000313" key="3">
    <source>
        <dbReference type="Proteomes" id="UP000001847"/>
    </source>
</evidence>
<dbReference type="BioCyc" id="LBIF456481:LEPBI_RS04870-MONOMER"/>